<dbReference type="SUPFAM" id="SSF56199">
    <property type="entry name" value="Methenyltetrahydromethanopterin cyclohydrolase"/>
    <property type="match status" value="1"/>
</dbReference>
<dbReference type="AlphaFoldDB" id="A0A2S9Q8Q2"/>
<keyword evidence="9 12" id="KW-0378">Hydrolase</keyword>
<dbReference type="GO" id="GO:0018759">
    <property type="term" value="F:methenyltetrahydromethanopterin cyclohydrolase activity"/>
    <property type="evidence" value="ECO:0007669"/>
    <property type="project" value="UniProtKB-UniRule"/>
</dbReference>
<dbReference type="NCBIfam" id="TIGR03120">
    <property type="entry name" value="one_C_mch"/>
    <property type="match status" value="1"/>
</dbReference>
<dbReference type="GO" id="GO:0006730">
    <property type="term" value="P:one-carbon metabolic process"/>
    <property type="evidence" value="ECO:0007669"/>
    <property type="project" value="UniProtKB-UniRule"/>
</dbReference>
<dbReference type="HAMAP" id="MF_00486">
    <property type="entry name" value="McH"/>
    <property type="match status" value="1"/>
</dbReference>
<keyword evidence="7 12" id="KW-0963">Cytoplasm</keyword>
<keyword evidence="15" id="KW-1185">Reference proteome</keyword>
<feature type="compositionally biased region" description="Basic residues" evidence="13">
    <location>
        <begin position="11"/>
        <end position="32"/>
    </location>
</feature>
<sequence length="380" mass="39955">MARLRGGPAGARRRDRGRRAGLHRRRHRHGHQRGSTPAPPARCRHHPSRSTGESSRVTIFLQPPSVNALARPLVDSLVADAAGLRLTVSAGPGGCRFIDAGAGVPGSIEAGRRVAEICLAGLGRVSIAPTGPVERWPFSVNVQTTNPVLACLGCQYAGWSLRAGSGKEAYFALGSGPGRAAARVEPLFVELGYSDDADSAVLILETASPPPEAVVRNVAEATRLAPEALTFIYAPTQSLAGATQVVSRVLEVALHKAHSLGFPLADIVDGLGTAPLAPPTPDFVRAMGRTNDAIIYGGRVHLFVTGTAQAAKSLAEALPSPTSRDHGKPFAEIFSRFKGDFYAIDPHLFSPAEVIVTALENGETFRGGHLMPDLVDASFS</sequence>
<comment type="catalytic activity">
    <reaction evidence="11 12">
        <text>5,10-methenyl-5,6,7,8-tetrahydromethanopterin + H2O = N(5)-formyl-5,6,7,8-tetrahydromethanopterin + H(+)</text>
        <dbReference type="Rhea" id="RHEA:19053"/>
        <dbReference type="ChEBI" id="CHEBI:15377"/>
        <dbReference type="ChEBI" id="CHEBI:15378"/>
        <dbReference type="ChEBI" id="CHEBI:58018"/>
        <dbReference type="ChEBI" id="CHEBI:58337"/>
        <dbReference type="EC" id="3.5.4.27"/>
    </reaction>
</comment>
<comment type="pathway">
    <text evidence="3 12">One-carbon metabolism; formaldehyde degradation; formate from formaldehyde (H(4)MPT route): step 3/5.</text>
</comment>
<comment type="subcellular location">
    <subcellularLocation>
        <location evidence="2 12">Cytoplasm</location>
    </subcellularLocation>
</comment>
<dbReference type="OrthoDB" id="241529at2"/>
<proteinExistence type="inferred from homology"/>
<dbReference type="UniPathway" id="UPA00562">
    <property type="reaction ID" value="UER00703"/>
</dbReference>
<dbReference type="Pfam" id="PF02289">
    <property type="entry name" value="MCH"/>
    <property type="match status" value="1"/>
</dbReference>
<evidence type="ECO:0000256" key="13">
    <source>
        <dbReference type="SAM" id="MobiDB-lite"/>
    </source>
</evidence>
<evidence type="ECO:0000256" key="9">
    <source>
        <dbReference type="ARBA" id="ARBA00022801"/>
    </source>
</evidence>
<dbReference type="EC" id="3.5.4.27" evidence="5 12"/>
<dbReference type="GO" id="GO:0046294">
    <property type="term" value="P:formaldehyde catabolic process"/>
    <property type="evidence" value="ECO:0007669"/>
    <property type="project" value="UniProtKB-UniRule"/>
</dbReference>
<organism evidence="14 15">
    <name type="scientific">Labrys okinawensis</name>
    <dbReference type="NCBI Taxonomy" id="346911"/>
    <lineage>
        <taxon>Bacteria</taxon>
        <taxon>Pseudomonadati</taxon>
        <taxon>Pseudomonadota</taxon>
        <taxon>Alphaproteobacteria</taxon>
        <taxon>Hyphomicrobiales</taxon>
        <taxon>Xanthobacteraceae</taxon>
        <taxon>Labrys</taxon>
    </lineage>
</organism>
<gene>
    <name evidence="12" type="primary">mch</name>
    <name evidence="14" type="ORF">C5L14_19390</name>
</gene>
<dbReference type="GO" id="GO:0005737">
    <property type="term" value="C:cytoplasm"/>
    <property type="evidence" value="ECO:0007669"/>
    <property type="project" value="UniProtKB-SubCell"/>
</dbReference>
<evidence type="ECO:0000256" key="5">
    <source>
        <dbReference type="ARBA" id="ARBA00012765"/>
    </source>
</evidence>
<evidence type="ECO:0000256" key="10">
    <source>
        <dbReference type="ARBA" id="ARBA00030468"/>
    </source>
</evidence>
<evidence type="ECO:0000256" key="12">
    <source>
        <dbReference type="HAMAP-Rule" id="MF_00486"/>
    </source>
</evidence>
<dbReference type="Gene3D" id="3.30.1030.10">
    <property type="entry name" value="Methenyltetrahydromethanopterin Cyclohydrolase, Chain A, domain 2"/>
    <property type="match status" value="1"/>
</dbReference>
<evidence type="ECO:0000256" key="6">
    <source>
        <dbReference type="ARBA" id="ARBA00020597"/>
    </source>
</evidence>
<evidence type="ECO:0000313" key="14">
    <source>
        <dbReference type="EMBL" id="PRH85729.1"/>
    </source>
</evidence>
<keyword evidence="8 12" id="KW-0554">One-carbon metabolism</keyword>
<evidence type="ECO:0000256" key="2">
    <source>
        <dbReference type="ARBA" id="ARBA00004496"/>
    </source>
</evidence>
<evidence type="ECO:0000256" key="3">
    <source>
        <dbReference type="ARBA" id="ARBA00005087"/>
    </source>
</evidence>
<dbReference type="CDD" id="cd00545">
    <property type="entry name" value="MCH"/>
    <property type="match status" value="1"/>
</dbReference>
<accession>A0A2S9Q8Q2</accession>
<dbReference type="Gene3D" id="3.10.340.11">
    <property type="entry name" value="Methenyltetrahydromethanopterin Cyclohydrolase, Chain A, domain 1"/>
    <property type="match status" value="1"/>
</dbReference>
<protein>
    <recommendedName>
        <fullName evidence="6 12">Methenyltetrahydromethanopterin cyclohydrolase</fullName>
        <ecNumber evidence="5 12">3.5.4.27</ecNumber>
    </recommendedName>
    <alternativeName>
        <fullName evidence="10 12">Methenyl-H4MPT cyclohydrolase</fullName>
    </alternativeName>
</protein>
<dbReference type="InterPro" id="IPR003209">
    <property type="entry name" value="METHMP_CycHdrlase"/>
</dbReference>
<comment type="similarity">
    <text evidence="4 12">Belongs to the MCH family.</text>
</comment>
<evidence type="ECO:0000313" key="15">
    <source>
        <dbReference type="Proteomes" id="UP000237682"/>
    </source>
</evidence>
<name>A0A2S9Q8Q2_9HYPH</name>
<evidence type="ECO:0000256" key="11">
    <source>
        <dbReference type="ARBA" id="ARBA00048684"/>
    </source>
</evidence>
<comment type="caution">
    <text evidence="14">The sequence shown here is derived from an EMBL/GenBank/DDBJ whole genome shotgun (WGS) entry which is preliminary data.</text>
</comment>
<evidence type="ECO:0000256" key="1">
    <source>
        <dbReference type="ARBA" id="ARBA00004058"/>
    </source>
</evidence>
<evidence type="ECO:0000256" key="4">
    <source>
        <dbReference type="ARBA" id="ARBA00006902"/>
    </source>
</evidence>
<reference evidence="14 15" key="1">
    <citation type="submission" date="2018-02" db="EMBL/GenBank/DDBJ databases">
        <title>Whole genome sequencing of endophytic bacterium.</title>
        <authorList>
            <person name="Eedara R."/>
            <person name="Podile A.R."/>
        </authorList>
    </citation>
    <scope>NUCLEOTIDE SEQUENCE [LARGE SCALE GENOMIC DNA]</scope>
    <source>
        <strain evidence="14 15">RP1T</strain>
    </source>
</reference>
<comment type="function">
    <text evidence="1 12">Catalyzes the hydrolysis of methenyl-H(4)MPT(+) to 5-formyl-H(4)MPT.</text>
</comment>
<evidence type="ECO:0000256" key="7">
    <source>
        <dbReference type="ARBA" id="ARBA00022490"/>
    </source>
</evidence>
<dbReference type="Proteomes" id="UP000237682">
    <property type="component" value="Unassembled WGS sequence"/>
</dbReference>
<evidence type="ECO:0000256" key="8">
    <source>
        <dbReference type="ARBA" id="ARBA00022563"/>
    </source>
</evidence>
<dbReference type="EMBL" id="PUEJ01000007">
    <property type="protein sequence ID" value="PRH85729.1"/>
    <property type="molecule type" value="Genomic_DNA"/>
</dbReference>
<feature type="region of interest" description="Disordered" evidence="13">
    <location>
        <begin position="1"/>
        <end position="55"/>
    </location>
</feature>